<feature type="transmembrane region" description="Helical" evidence="2">
    <location>
        <begin position="151"/>
        <end position="177"/>
    </location>
</feature>
<keyword evidence="2" id="KW-1133">Transmembrane helix</keyword>
<keyword evidence="2" id="KW-0472">Membrane</keyword>
<comment type="caution">
    <text evidence="3">The sequence shown here is derived from an EMBL/GenBank/DDBJ whole genome shotgun (WGS) entry which is preliminary data.</text>
</comment>
<evidence type="ECO:0000313" key="4">
    <source>
        <dbReference type="Proteomes" id="UP000247569"/>
    </source>
</evidence>
<dbReference type="OrthoDB" id="3539663at2"/>
<reference evidence="3 4" key="1">
    <citation type="submission" date="2018-05" db="EMBL/GenBank/DDBJ databases">
        <title>Genomic Encyclopedia of Type Strains, Phase IV (KMG-IV): sequencing the most valuable type-strain genomes for metagenomic binning, comparative biology and taxonomic classification.</title>
        <authorList>
            <person name="Goeker M."/>
        </authorList>
    </citation>
    <scope>NUCLEOTIDE SEQUENCE [LARGE SCALE GENOMIC DNA]</scope>
    <source>
        <strain evidence="3 4">DSM 44704</strain>
    </source>
</reference>
<dbReference type="AlphaFoldDB" id="A0A318KUX2"/>
<feature type="transmembrane region" description="Helical" evidence="2">
    <location>
        <begin position="38"/>
        <end position="58"/>
    </location>
</feature>
<feature type="compositionally biased region" description="Basic and acidic residues" evidence="1">
    <location>
        <begin position="196"/>
        <end position="207"/>
    </location>
</feature>
<sequence length="207" mass="22155">MKSPKVLLFSAPLCFAVYGVIRLFGRADGRYGPGLDWQAAHLVGLLGMLLFVPAVIGLERRLPQGNWRTGATFVALAGLAATIVQFGADITFAALAEDKTEMSRLSRDFSAIPGVRPAFYTVGPPLFFLGLIVLTVLLVRAGRLPRWSPVVLTISTVLPMVTLDLIPLAGLGILASFRALRDAPDGFEPTPSAGHATEKESPPHRVP</sequence>
<feature type="region of interest" description="Disordered" evidence="1">
    <location>
        <begin position="187"/>
        <end position="207"/>
    </location>
</feature>
<keyword evidence="2" id="KW-0812">Transmembrane</keyword>
<evidence type="ECO:0000256" key="1">
    <source>
        <dbReference type="SAM" id="MobiDB-lite"/>
    </source>
</evidence>
<protein>
    <submittedName>
        <fullName evidence="3">Uncharacterized protein</fullName>
    </submittedName>
</protein>
<dbReference type="EMBL" id="QJKF01000002">
    <property type="protein sequence ID" value="PXX68541.1"/>
    <property type="molecule type" value="Genomic_DNA"/>
</dbReference>
<dbReference type="RefSeq" id="WP_146251030.1">
    <property type="nucleotide sequence ID" value="NZ_QJKF01000002.1"/>
</dbReference>
<name>A0A318KUX2_9NOCA</name>
<gene>
    <name evidence="3" type="ORF">DFR70_102223</name>
</gene>
<feature type="transmembrane region" description="Helical" evidence="2">
    <location>
        <begin position="70"/>
        <end position="96"/>
    </location>
</feature>
<dbReference type="Proteomes" id="UP000247569">
    <property type="component" value="Unassembled WGS sequence"/>
</dbReference>
<feature type="transmembrane region" description="Helical" evidence="2">
    <location>
        <begin position="118"/>
        <end position="139"/>
    </location>
</feature>
<evidence type="ECO:0000256" key="2">
    <source>
        <dbReference type="SAM" id="Phobius"/>
    </source>
</evidence>
<accession>A0A318KUX2</accession>
<evidence type="ECO:0000313" key="3">
    <source>
        <dbReference type="EMBL" id="PXX68541.1"/>
    </source>
</evidence>
<keyword evidence="4" id="KW-1185">Reference proteome</keyword>
<proteinExistence type="predicted"/>
<organism evidence="3 4">
    <name type="scientific">Nocardia tenerifensis</name>
    <dbReference type="NCBI Taxonomy" id="228006"/>
    <lineage>
        <taxon>Bacteria</taxon>
        <taxon>Bacillati</taxon>
        <taxon>Actinomycetota</taxon>
        <taxon>Actinomycetes</taxon>
        <taxon>Mycobacteriales</taxon>
        <taxon>Nocardiaceae</taxon>
        <taxon>Nocardia</taxon>
    </lineage>
</organism>